<organism evidence="1">
    <name type="scientific">Cacopsylla melanoneura</name>
    <dbReference type="NCBI Taxonomy" id="428564"/>
    <lineage>
        <taxon>Eukaryota</taxon>
        <taxon>Metazoa</taxon>
        <taxon>Ecdysozoa</taxon>
        <taxon>Arthropoda</taxon>
        <taxon>Hexapoda</taxon>
        <taxon>Insecta</taxon>
        <taxon>Pterygota</taxon>
        <taxon>Neoptera</taxon>
        <taxon>Paraneoptera</taxon>
        <taxon>Hemiptera</taxon>
        <taxon>Sternorrhyncha</taxon>
        <taxon>Psylloidea</taxon>
        <taxon>Psyllidae</taxon>
        <taxon>Psyllinae</taxon>
        <taxon>Cacopsylla</taxon>
    </lineage>
</organism>
<name>A0A8D8PN67_9HEMI</name>
<reference evidence="1" key="1">
    <citation type="submission" date="2021-05" db="EMBL/GenBank/DDBJ databases">
        <authorList>
            <person name="Alioto T."/>
            <person name="Alioto T."/>
            <person name="Gomez Garrido J."/>
        </authorList>
    </citation>
    <scope>NUCLEOTIDE SEQUENCE</scope>
</reference>
<accession>A0A8D8PN67</accession>
<evidence type="ECO:0000313" key="1">
    <source>
        <dbReference type="EMBL" id="CAG6609127.1"/>
    </source>
</evidence>
<sequence length="101" mass="11755">MNYNTFLIIGQGNKNWVLYLPIFNSFRVIKNSTRNTAQATLQSLHQFFKNNSNQICNLFFSLCSVFCDLYFNLICDRKDRTDKALGILGDKVMIKKSNDKM</sequence>
<protein>
    <submittedName>
        <fullName evidence="1">Uncharacterized protein</fullName>
    </submittedName>
</protein>
<proteinExistence type="predicted"/>
<dbReference type="AlphaFoldDB" id="A0A8D8PN67"/>
<dbReference type="EMBL" id="HBUF01014145">
    <property type="protein sequence ID" value="CAG6609127.1"/>
    <property type="molecule type" value="Transcribed_RNA"/>
</dbReference>